<evidence type="ECO:0000259" key="5">
    <source>
        <dbReference type="PROSITE" id="PS50048"/>
    </source>
</evidence>
<feature type="compositionally biased region" description="Basic and acidic residues" evidence="4">
    <location>
        <begin position="85"/>
        <end position="97"/>
    </location>
</feature>
<accession>A0AAQ3M6K5</accession>
<dbReference type="InterPro" id="IPR007219">
    <property type="entry name" value="XnlR_reg_dom"/>
</dbReference>
<comment type="subcellular location">
    <subcellularLocation>
        <location evidence="1">Nucleus</location>
    </subcellularLocation>
</comment>
<dbReference type="InterPro" id="IPR036864">
    <property type="entry name" value="Zn2-C6_fun-type_DNA-bd_sf"/>
</dbReference>
<protein>
    <recommendedName>
        <fullName evidence="5">Zn(2)-C6 fungal-type domain-containing protein</fullName>
    </recommendedName>
</protein>
<dbReference type="GO" id="GO:0008270">
    <property type="term" value="F:zinc ion binding"/>
    <property type="evidence" value="ECO:0007669"/>
    <property type="project" value="InterPro"/>
</dbReference>
<evidence type="ECO:0000256" key="3">
    <source>
        <dbReference type="ARBA" id="ARBA00023242"/>
    </source>
</evidence>
<evidence type="ECO:0000256" key="2">
    <source>
        <dbReference type="ARBA" id="ARBA00022723"/>
    </source>
</evidence>
<evidence type="ECO:0000256" key="1">
    <source>
        <dbReference type="ARBA" id="ARBA00004123"/>
    </source>
</evidence>
<dbReference type="PROSITE" id="PS00463">
    <property type="entry name" value="ZN2_CY6_FUNGAL_1"/>
    <property type="match status" value="1"/>
</dbReference>
<feature type="domain" description="Zn(2)-C6 fungal-type" evidence="5">
    <location>
        <begin position="15"/>
        <end position="46"/>
    </location>
</feature>
<feature type="region of interest" description="Disordered" evidence="4">
    <location>
        <begin position="47"/>
        <end position="70"/>
    </location>
</feature>
<evidence type="ECO:0000256" key="4">
    <source>
        <dbReference type="SAM" id="MobiDB-lite"/>
    </source>
</evidence>
<dbReference type="Proteomes" id="UP001303373">
    <property type="component" value="Chromosome 7"/>
</dbReference>
<evidence type="ECO:0000313" key="6">
    <source>
        <dbReference type="EMBL" id="WPH02274.1"/>
    </source>
</evidence>
<dbReference type="InterPro" id="IPR050613">
    <property type="entry name" value="Sec_Metabolite_Reg"/>
</dbReference>
<reference evidence="6 7" key="1">
    <citation type="submission" date="2023-11" db="EMBL/GenBank/DDBJ databases">
        <title>An acidophilic fungus is an integral part of prey digestion in a carnivorous sundew plant.</title>
        <authorList>
            <person name="Tsai I.J."/>
        </authorList>
    </citation>
    <scope>NUCLEOTIDE SEQUENCE [LARGE SCALE GENOMIC DNA]</scope>
    <source>
        <strain evidence="6">169a</strain>
    </source>
</reference>
<evidence type="ECO:0000313" key="7">
    <source>
        <dbReference type="Proteomes" id="UP001303373"/>
    </source>
</evidence>
<dbReference type="Gene3D" id="4.10.240.10">
    <property type="entry name" value="Zn(2)-C6 fungal-type DNA-binding domain"/>
    <property type="match status" value="1"/>
</dbReference>
<dbReference type="GO" id="GO:0000981">
    <property type="term" value="F:DNA-binding transcription factor activity, RNA polymerase II-specific"/>
    <property type="evidence" value="ECO:0007669"/>
    <property type="project" value="InterPro"/>
</dbReference>
<keyword evidence="2" id="KW-0479">Metal-binding</keyword>
<dbReference type="Pfam" id="PF00172">
    <property type="entry name" value="Zn_clus"/>
    <property type="match status" value="1"/>
</dbReference>
<name>A0AAQ3M6K5_9PEZI</name>
<organism evidence="6 7">
    <name type="scientific">Acrodontium crateriforme</name>
    <dbReference type="NCBI Taxonomy" id="150365"/>
    <lineage>
        <taxon>Eukaryota</taxon>
        <taxon>Fungi</taxon>
        <taxon>Dikarya</taxon>
        <taxon>Ascomycota</taxon>
        <taxon>Pezizomycotina</taxon>
        <taxon>Dothideomycetes</taxon>
        <taxon>Dothideomycetidae</taxon>
        <taxon>Mycosphaerellales</taxon>
        <taxon>Teratosphaeriaceae</taxon>
        <taxon>Acrodontium</taxon>
    </lineage>
</organism>
<dbReference type="SMART" id="SM00906">
    <property type="entry name" value="Fungal_trans"/>
    <property type="match status" value="1"/>
</dbReference>
<sequence length="704" mass="78750">MVLHSKKRRNGLLQACEPCRKRKLACDHDTPCSRCVKRNTQGQCRYHPAPMTRAGPAPASGVISRRAPPLEPPHLPLAHSEAFHAREHRGDEQRPKIDGPVTISESGLGHRSLRSSHGYTTYFGESSSSAVIEELNGNLGMDGGEVNVLPSISVSETKIQQSTEVLSHLQNAMVLAQFFYRWLATRGGYIVYSQVYHIWLAEVNGLFKSAAVAGGPALNELTRVVWQNTQRTMTCRSSTPVSIWAKQSSLRWESIGLIFSALGLMAGTLSPQDPIFTSNPGERRDRHALVTLMARLVHECIGFCRESEARNDLFLCLLYESTILLGRTVGNTSAETWLRVGEVCDTAVLLGLHGEKSVDAQTPFYLCELRVRLFEQIYGYDKFLSTYLGRPPRISYRHCQVQQALDLSDEQACLPEPALSAAISRLRDGWSPTGPLNRSSWRRVMSRQSLIREDILGITLGSFDQDLETRISIVRAGIENTRQDFPLFAKMDPDLLMAQLQESLLPMIPGRNVPWQPLDAVASLCMHCDYLHNDFLLERAIVMRLKCDATKLITSAREVLRLALKVFQMKDFFCDFRVDMINLLAFYALPSAGVLAIELLKQNTSSSHDPFLPRSEIIQQFSILVCSLENVGPTEGIYSLCALGLRAMKRVLDVLLAPPKSSQDSGTGDFVRASLDFEHYLASQNDTMLLEWLGTTDFDYRVEN</sequence>
<keyword evidence="3" id="KW-0539">Nucleus</keyword>
<dbReference type="GO" id="GO:0003677">
    <property type="term" value="F:DNA binding"/>
    <property type="evidence" value="ECO:0007669"/>
    <property type="project" value="InterPro"/>
</dbReference>
<dbReference type="GO" id="GO:0006351">
    <property type="term" value="P:DNA-templated transcription"/>
    <property type="evidence" value="ECO:0007669"/>
    <property type="project" value="InterPro"/>
</dbReference>
<dbReference type="PANTHER" id="PTHR31001:SF40">
    <property type="entry name" value="ZN(II)2CYS6 TRANSCRIPTION FACTOR (EUROFUNG)"/>
    <property type="match status" value="1"/>
</dbReference>
<dbReference type="AlphaFoldDB" id="A0AAQ3M6K5"/>
<keyword evidence="7" id="KW-1185">Reference proteome</keyword>
<dbReference type="CDD" id="cd00067">
    <property type="entry name" value="GAL4"/>
    <property type="match status" value="1"/>
</dbReference>
<dbReference type="SUPFAM" id="SSF57701">
    <property type="entry name" value="Zn2/Cys6 DNA-binding domain"/>
    <property type="match status" value="1"/>
</dbReference>
<dbReference type="PANTHER" id="PTHR31001">
    <property type="entry name" value="UNCHARACTERIZED TRANSCRIPTIONAL REGULATORY PROTEIN"/>
    <property type="match status" value="1"/>
</dbReference>
<dbReference type="InterPro" id="IPR001138">
    <property type="entry name" value="Zn2Cys6_DnaBD"/>
</dbReference>
<dbReference type="GO" id="GO:0005634">
    <property type="term" value="C:nucleus"/>
    <property type="evidence" value="ECO:0007669"/>
    <property type="project" value="UniProtKB-SubCell"/>
</dbReference>
<dbReference type="EMBL" id="CP138586">
    <property type="protein sequence ID" value="WPH02274.1"/>
    <property type="molecule type" value="Genomic_DNA"/>
</dbReference>
<dbReference type="PROSITE" id="PS50048">
    <property type="entry name" value="ZN2_CY6_FUNGAL_2"/>
    <property type="match status" value="1"/>
</dbReference>
<gene>
    <name evidence="6" type="ORF">R9X50_00513000</name>
</gene>
<proteinExistence type="predicted"/>
<dbReference type="CDD" id="cd12148">
    <property type="entry name" value="fungal_TF_MHR"/>
    <property type="match status" value="1"/>
</dbReference>
<dbReference type="SMART" id="SM00066">
    <property type="entry name" value="GAL4"/>
    <property type="match status" value="1"/>
</dbReference>
<feature type="region of interest" description="Disordered" evidence="4">
    <location>
        <begin position="85"/>
        <end position="110"/>
    </location>
</feature>